<evidence type="ECO:0000313" key="2">
    <source>
        <dbReference type="Proteomes" id="UP000613177"/>
    </source>
</evidence>
<keyword evidence="2" id="KW-1185">Reference proteome</keyword>
<name>A0A8H7VWV3_9FUNG</name>
<sequence length="237" mass="27132">MSFGEKFNLLLQEALNENTPATLEDMSRVITEKNIQLGSRDSKGSNKRRKTTLTIVDEMKESLIKIGSKLPDMLQSRVHRVNGVSGFLASGTLADDITATRTIKEAAIIIGRAINRATLLSMDNKFFKRLFRWYLVQLRDILLIYDMTHETINQYMVRHNLIVNQTDYTRGMWLGGEVQTIYRRLGVEGLLAIEVIDTKTIRSGKQFDKAINYLQLFRILPKTDTSSIDFLFEHLAT</sequence>
<accession>A0A8H7VWV3</accession>
<dbReference type="AlphaFoldDB" id="A0A8H7VWV3"/>
<reference evidence="1" key="1">
    <citation type="submission" date="2021-01" db="EMBL/GenBank/DDBJ databases">
        <title>Metabolic potential, ecology and presence of endohyphal bacteria is reflected in genomic diversity of Mucoromycotina.</title>
        <authorList>
            <person name="Muszewska A."/>
            <person name="Okrasinska A."/>
            <person name="Steczkiewicz K."/>
            <person name="Drgas O."/>
            <person name="Orlowska M."/>
            <person name="Perlinska-Lenart U."/>
            <person name="Aleksandrzak-Piekarczyk T."/>
            <person name="Szatraj K."/>
            <person name="Zielenkiewicz U."/>
            <person name="Pilsyk S."/>
            <person name="Malc E."/>
            <person name="Mieczkowski P."/>
            <person name="Kruszewska J.S."/>
            <person name="Biernat P."/>
            <person name="Pawlowska J."/>
        </authorList>
    </citation>
    <scope>NUCLEOTIDE SEQUENCE</scope>
    <source>
        <strain evidence="1">WA0000018081</strain>
    </source>
</reference>
<evidence type="ECO:0000313" key="1">
    <source>
        <dbReference type="EMBL" id="KAG2231638.1"/>
    </source>
</evidence>
<dbReference type="Proteomes" id="UP000613177">
    <property type="component" value="Unassembled WGS sequence"/>
</dbReference>
<proteinExistence type="predicted"/>
<comment type="caution">
    <text evidence="1">The sequence shown here is derived from an EMBL/GenBank/DDBJ whole genome shotgun (WGS) entry which is preliminary data.</text>
</comment>
<dbReference type="EMBL" id="JAEPRE010000142">
    <property type="protein sequence ID" value="KAG2231638.1"/>
    <property type="molecule type" value="Genomic_DNA"/>
</dbReference>
<gene>
    <name evidence="1" type="ORF">INT48_006394</name>
</gene>
<protein>
    <submittedName>
        <fullName evidence="1">Uncharacterized protein</fullName>
    </submittedName>
</protein>
<organism evidence="1 2">
    <name type="scientific">Thamnidium elegans</name>
    <dbReference type="NCBI Taxonomy" id="101142"/>
    <lineage>
        <taxon>Eukaryota</taxon>
        <taxon>Fungi</taxon>
        <taxon>Fungi incertae sedis</taxon>
        <taxon>Mucoromycota</taxon>
        <taxon>Mucoromycotina</taxon>
        <taxon>Mucoromycetes</taxon>
        <taxon>Mucorales</taxon>
        <taxon>Mucorineae</taxon>
        <taxon>Mucoraceae</taxon>
        <taxon>Thamnidium</taxon>
    </lineage>
</organism>